<gene>
    <name evidence="3" type="ORF">IMCC3317_17810</name>
</gene>
<reference evidence="3 4" key="1">
    <citation type="journal article" date="2013" name="Int. J. Syst. Evol. Microbiol.">
        <title>Kordia antarctica sp. nov., isolated from Antarctic seawater.</title>
        <authorList>
            <person name="Baek K."/>
            <person name="Choi A."/>
            <person name="Kang I."/>
            <person name="Lee K."/>
            <person name="Cho J.C."/>
        </authorList>
    </citation>
    <scope>NUCLEOTIDE SEQUENCE [LARGE SCALE GENOMIC DNA]</scope>
    <source>
        <strain evidence="3 4">IMCC3317</strain>
    </source>
</reference>
<dbReference type="EMBL" id="CP019288">
    <property type="protein sequence ID" value="QHI36418.1"/>
    <property type="molecule type" value="Genomic_DNA"/>
</dbReference>
<keyword evidence="2" id="KW-1133">Transmembrane helix</keyword>
<evidence type="ECO:0000313" key="3">
    <source>
        <dbReference type="EMBL" id="QHI36418.1"/>
    </source>
</evidence>
<feature type="transmembrane region" description="Helical" evidence="2">
    <location>
        <begin position="90"/>
        <end position="109"/>
    </location>
</feature>
<feature type="coiled-coil region" evidence="1">
    <location>
        <begin position="143"/>
        <end position="170"/>
    </location>
</feature>
<sequence length="296" mass="34256">MSNSIIINRAKHPSILADHRVDPVTRNLLKVGDEVCVCAKCKTIYLKSVWINSKKSTCCNQKGTLSYIPNTEYGKPEITPIITKSYQNHCIIFLLATIVFANLFGYWYYLYEKEQIHKIGLYDTIESLDTENYELKQGTQKLKDQYSENLKTARQASVKLESEIVTLRNKINSQQNISILGIYFKPDSGSYGDKIYTSVKYIRPKITYVSSLPMSREMEFKIKIFDSNKILKKGKLSPEGYTYSQTSKIESSSSNFKDLILNGWGNRRGYSYKKGVHTYELWHDEKKIHFSYFTVN</sequence>
<keyword evidence="1" id="KW-0175">Coiled coil</keyword>
<name>A0A7L4ZI58_9FLAO</name>
<keyword evidence="2" id="KW-0812">Transmembrane</keyword>
<evidence type="ECO:0000256" key="2">
    <source>
        <dbReference type="SAM" id="Phobius"/>
    </source>
</evidence>
<dbReference type="Proteomes" id="UP000464657">
    <property type="component" value="Chromosome"/>
</dbReference>
<protein>
    <submittedName>
        <fullName evidence="3">Uncharacterized protein</fullName>
    </submittedName>
</protein>
<dbReference type="OrthoDB" id="988752at2"/>
<keyword evidence="4" id="KW-1185">Reference proteome</keyword>
<dbReference type="KEGG" id="kan:IMCC3317_17810"/>
<proteinExistence type="predicted"/>
<dbReference type="AlphaFoldDB" id="A0A7L4ZI58"/>
<evidence type="ECO:0000256" key="1">
    <source>
        <dbReference type="SAM" id="Coils"/>
    </source>
</evidence>
<organism evidence="3 4">
    <name type="scientific">Kordia antarctica</name>
    <dbReference type="NCBI Taxonomy" id="1218801"/>
    <lineage>
        <taxon>Bacteria</taxon>
        <taxon>Pseudomonadati</taxon>
        <taxon>Bacteroidota</taxon>
        <taxon>Flavobacteriia</taxon>
        <taxon>Flavobacteriales</taxon>
        <taxon>Flavobacteriaceae</taxon>
        <taxon>Kordia</taxon>
    </lineage>
</organism>
<evidence type="ECO:0000313" key="4">
    <source>
        <dbReference type="Proteomes" id="UP000464657"/>
    </source>
</evidence>
<dbReference type="RefSeq" id="WP_160129125.1">
    <property type="nucleotide sequence ID" value="NZ_CP019288.1"/>
</dbReference>
<accession>A0A7L4ZI58</accession>
<keyword evidence="2" id="KW-0472">Membrane</keyword>